<evidence type="ECO:0000256" key="1">
    <source>
        <dbReference type="ARBA" id="ARBA00004498"/>
    </source>
</evidence>
<keyword evidence="3" id="KW-0272">Extracellular matrix</keyword>
<dbReference type="SMART" id="SM00327">
    <property type="entry name" value="VWA"/>
    <property type="match status" value="1"/>
</dbReference>
<evidence type="ECO:0000313" key="12">
    <source>
        <dbReference type="Ensembl" id="ENSCMIP00000026005.1"/>
    </source>
</evidence>
<dbReference type="InterPro" id="IPR002223">
    <property type="entry name" value="Kunitz_BPTI"/>
</dbReference>
<keyword evidence="8" id="KW-1015">Disulfide bond</keyword>
<organism evidence="12 13">
    <name type="scientific">Callorhinchus milii</name>
    <name type="common">Ghost shark</name>
    <dbReference type="NCBI Taxonomy" id="7868"/>
    <lineage>
        <taxon>Eukaryota</taxon>
        <taxon>Metazoa</taxon>
        <taxon>Chordata</taxon>
        <taxon>Craniata</taxon>
        <taxon>Vertebrata</taxon>
        <taxon>Chondrichthyes</taxon>
        <taxon>Holocephali</taxon>
        <taxon>Chimaeriformes</taxon>
        <taxon>Callorhinchidae</taxon>
        <taxon>Callorhinchus</taxon>
    </lineage>
</organism>
<dbReference type="GO" id="GO:0004867">
    <property type="term" value="F:serine-type endopeptidase inhibitor activity"/>
    <property type="evidence" value="ECO:0007669"/>
    <property type="project" value="InterPro"/>
</dbReference>
<dbReference type="Pfam" id="PF00092">
    <property type="entry name" value="VWA"/>
    <property type="match status" value="1"/>
</dbReference>
<comment type="subcellular location">
    <subcellularLocation>
        <location evidence="1">Secreted</location>
        <location evidence="1">Extracellular space</location>
        <location evidence="1">Extracellular matrix</location>
    </subcellularLocation>
</comment>
<dbReference type="Gene3D" id="3.40.50.410">
    <property type="entry name" value="von Willebrand factor, type A domain"/>
    <property type="match status" value="1"/>
</dbReference>
<dbReference type="GeneTree" id="ENSGT00940000163195"/>
<reference evidence="12" key="4">
    <citation type="submission" date="2025-08" db="UniProtKB">
        <authorList>
            <consortium name="Ensembl"/>
        </authorList>
    </citation>
    <scope>IDENTIFICATION</scope>
</reference>
<dbReference type="FunFam" id="4.10.410.10:FF:000045">
    <property type="entry name" value="Collagen type XXVIII alpha 1 a"/>
    <property type="match status" value="1"/>
</dbReference>
<dbReference type="PROSITE" id="PS50279">
    <property type="entry name" value="BPTI_KUNITZ_2"/>
    <property type="match status" value="1"/>
</dbReference>
<sequence length="385" mass="43335">MELVLVIDSSESVGPDNFEIIKDFVTALVDKVTVGRNATRIGLVLYSLEVRLEFGLNRYLTQQDVKQAIRKMMYIGEGTYTGTAIRKATQEGFYGTRPGVKKVAIVLTDGQTDKRETVKLDFAVREAHAANIEMYAIGIVNTTDSTQDEFLRELNLIASDPDSEHMYLIDDFNTLTALESKLVRQFCEDENGALIYNRIGNGLIPHIKPLYSVVSSATHAREQTEQIMTKYKQTEEAQVTVQVKPSLTGVTDVGKTSRIIEEKQKVEADHHYKEKEIPKRVSTSSHSKGNSFPSITRQVPRLQTQPVKPVKASPPVSTVLRPTSDPHCELHLDQGTCRNYIIKWYYDKQANACAQFWYGGCNGNLNRFENEDECRKTCVILSTDS</sequence>
<reference evidence="13" key="1">
    <citation type="journal article" date="2006" name="Science">
        <title>Ancient noncoding elements conserved in the human genome.</title>
        <authorList>
            <person name="Venkatesh B."/>
            <person name="Kirkness E.F."/>
            <person name="Loh Y.H."/>
            <person name="Halpern A.L."/>
            <person name="Lee A.P."/>
            <person name="Johnson J."/>
            <person name="Dandona N."/>
            <person name="Viswanathan L.D."/>
            <person name="Tay A."/>
            <person name="Venter J.C."/>
            <person name="Strausberg R.L."/>
            <person name="Brenner S."/>
        </authorList>
    </citation>
    <scope>NUCLEOTIDE SEQUENCE [LARGE SCALE GENOMIC DNA]</scope>
</reference>
<keyword evidence="2" id="KW-0964">Secreted</keyword>
<evidence type="ECO:0000256" key="9">
    <source>
        <dbReference type="SAM" id="MobiDB-lite"/>
    </source>
</evidence>
<dbReference type="Pfam" id="PF00014">
    <property type="entry name" value="Kunitz_BPTI"/>
    <property type="match status" value="1"/>
</dbReference>
<dbReference type="InterPro" id="IPR036465">
    <property type="entry name" value="vWFA_dom_sf"/>
</dbReference>
<evidence type="ECO:0000256" key="6">
    <source>
        <dbReference type="ARBA" id="ARBA00022889"/>
    </source>
</evidence>
<protein>
    <submittedName>
        <fullName evidence="12">Collagen, type XXVIII, alpha 2b</fullName>
    </submittedName>
</protein>
<dbReference type="PROSITE" id="PS00280">
    <property type="entry name" value="BPTI_KUNITZ_1"/>
    <property type="match status" value="1"/>
</dbReference>
<evidence type="ECO:0000256" key="3">
    <source>
        <dbReference type="ARBA" id="ARBA00022530"/>
    </source>
</evidence>
<keyword evidence="5" id="KW-0677">Repeat</keyword>
<evidence type="ECO:0000256" key="4">
    <source>
        <dbReference type="ARBA" id="ARBA00022729"/>
    </source>
</evidence>
<keyword evidence="13" id="KW-1185">Reference proteome</keyword>
<dbReference type="PROSITE" id="PS50234">
    <property type="entry name" value="VWFA"/>
    <property type="match status" value="1"/>
</dbReference>
<dbReference type="CDD" id="cd22628">
    <property type="entry name" value="Kunitz_collagen_alpha1_XXVIII"/>
    <property type="match status" value="1"/>
</dbReference>
<dbReference type="Gene3D" id="4.10.410.10">
    <property type="entry name" value="Pancreatic trypsin inhibitor Kunitz domain"/>
    <property type="match status" value="1"/>
</dbReference>
<dbReference type="PRINTS" id="PR00759">
    <property type="entry name" value="BASICPTASE"/>
</dbReference>
<dbReference type="SUPFAM" id="SSF53300">
    <property type="entry name" value="vWA-like"/>
    <property type="match status" value="1"/>
</dbReference>
<feature type="domain" description="VWFA" evidence="10">
    <location>
        <begin position="2"/>
        <end position="182"/>
    </location>
</feature>
<dbReference type="PANTHER" id="PTHR24020">
    <property type="entry name" value="COLLAGEN ALPHA"/>
    <property type="match status" value="1"/>
</dbReference>
<dbReference type="InterPro" id="IPR036880">
    <property type="entry name" value="Kunitz_BPTI_sf"/>
</dbReference>
<keyword evidence="7" id="KW-0176">Collagen</keyword>
<reference evidence="13" key="3">
    <citation type="journal article" date="2014" name="Nature">
        <title>Elephant shark genome provides unique insights into gnathostome evolution.</title>
        <authorList>
            <consortium name="International Elephant Shark Genome Sequencing Consortium"/>
            <person name="Venkatesh B."/>
            <person name="Lee A.P."/>
            <person name="Ravi V."/>
            <person name="Maurya A.K."/>
            <person name="Lian M.M."/>
            <person name="Swann J.B."/>
            <person name="Ohta Y."/>
            <person name="Flajnik M.F."/>
            <person name="Sutoh Y."/>
            <person name="Kasahara M."/>
            <person name="Hoon S."/>
            <person name="Gangu V."/>
            <person name="Roy S.W."/>
            <person name="Irimia M."/>
            <person name="Korzh V."/>
            <person name="Kondrychyn I."/>
            <person name="Lim Z.W."/>
            <person name="Tay B.H."/>
            <person name="Tohari S."/>
            <person name="Kong K.W."/>
            <person name="Ho S."/>
            <person name="Lorente-Galdos B."/>
            <person name="Quilez J."/>
            <person name="Marques-Bonet T."/>
            <person name="Raney B.J."/>
            <person name="Ingham P.W."/>
            <person name="Tay A."/>
            <person name="Hillier L.W."/>
            <person name="Minx P."/>
            <person name="Boehm T."/>
            <person name="Wilson R.K."/>
            <person name="Brenner S."/>
            <person name="Warren W.C."/>
        </authorList>
    </citation>
    <scope>NUCLEOTIDE SEQUENCE [LARGE SCALE GENOMIC DNA]</scope>
</reference>
<evidence type="ECO:0000313" key="13">
    <source>
        <dbReference type="Proteomes" id="UP000314986"/>
    </source>
</evidence>
<dbReference type="GO" id="GO:0005581">
    <property type="term" value="C:collagen trimer"/>
    <property type="evidence" value="ECO:0007669"/>
    <property type="project" value="UniProtKB-KW"/>
</dbReference>
<reference evidence="12" key="5">
    <citation type="submission" date="2025-09" db="UniProtKB">
        <authorList>
            <consortium name="Ensembl"/>
        </authorList>
    </citation>
    <scope>IDENTIFICATION</scope>
</reference>
<dbReference type="InterPro" id="IPR050525">
    <property type="entry name" value="ECM_Assembly_Org"/>
</dbReference>
<evidence type="ECO:0000259" key="11">
    <source>
        <dbReference type="PROSITE" id="PS50279"/>
    </source>
</evidence>
<dbReference type="SUPFAM" id="SSF57362">
    <property type="entry name" value="BPTI-like"/>
    <property type="match status" value="1"/>
</dbReference>
<evidence type="ECO:0000256" key="2">
    <source>
        <dbReference type="ARBA" id="ARBA00022525"/>
    </source>
</evidence>
<evidence type="ECO:0000256" key="7">
    <source>
        <dbReference type="ARBA" id="ARBA00023119"/>
    </source>
</evidence>
<dbReference type="InterPro" id="IPR002035">
    <property type="entry name" value="VWF_A"/>
</dbReference>
<dbReference type="Proteomes" id="UP000314986">
    <property type="component" value="Unassembled WGS sequence"/>
</dbReference>
<dbReference type="AlphaFoldDB" id="A0A4W3IZF8"/>
<dbReference type="InterPro" id="IPR020901">
    <property type="entry name" value="Prtase_inh_Kunz-CS"/>
</dbReference>
<dbReference type="Ensembl" id="ENSCMIT00000026432.1">
    <property type="protein sequence ID" value="ENSCMIP00000026005.1"/>
    <property type="gene ID" value="ENSCMIG00000011409.1"/>
</dbReference>
<proteinExistence type="predicted"/>
<feature type="region of interest" description="Disordered" evidence="9">
    <location>
        <begin position="277"/>
        <end position="296"/>
    </location>
</feature>
<dbReference type="FunFam" id="3.40.50.410:FF:000003">
    <property type="entry name" value="Collagen type VI alpha 3 chain"/>
    <property type="match status" value="1"/>
</dbReference>
<evidence type="ECO:0000256" key="8">
    <source>
        <dbReference type="ARBA" id="ARBA00023157"/>
    </source>
</evidence>
<dbReference type="PANTHER" id="PTHR24020:SF87">
    <property type="entry name" value="COLLAGEN ALPHA-1(VI) CHAIN-LIKE"/>
    <property type="match status" value="1"/>
</dbReference>
<feature type="compositionally biased region" description="Polar residues" evidence="9">
    <location>
        <begin position="281"/>
        <end position="296"/>
    </location>
</feature>
<accession>A0A4W3IZF8</accession>
<dbReference type="GO" id="GO:0007155">
    <property type="term" value="P:cell adhesion"/>
    <property type="evidence" value="ECO:0007669"/>
    <property type="project" value="UniProtKB-KW"/>
</dbReference>
<dbReference type="PRINTS" id="PR00453">
    <property type="entry name" value="VWFADOMAIN"/>
</dbReference>
<keyword evidence="6" id="KW-0130">Cell adhesion</keyword>
<dbReference type="SMART" id="SM00131">
    <property type="entry name" value="KU"/>
    <property type="match status" value="1"/>
</dbReference>
<feature type="domain" description="BPTI/Kunitz inhibitor" evidence="11">
    <location>
        <begin position="328"/>
        <end position="378"/>
    </location>
</feature>
<keyword evidence="4" id="KW-0732">Signal</keyword>
<evidence type="ECO:0000256" key="5">
    <source>
        <dbReference type="ARBA" id="ARBA00022737"/>
    </source>
</evidence>
<reference evidence="13" key="2">
    <citation type="journal article" date="2007" name="PLoS Biol.">
        <title>Survey sequencing and comparative analysis of the elephant shark (Callorhinchus milii) genome.</title>
        <authorList>
            <person name="Venkatesh B."/>
            <person name="Kirkness E.F."/>
            <person name="Loh Y.H."/>
            <person name="Halpern A.L."/>
            <person name="Lee A.P."/>
            <person name="Johnson J."/>
            <person name="Dandona N."/>
            <person name="Viswanathan L.D."/>
            <person name="Tay A."/>
            <person name="Venter J.C."/>
            <person name="Strausberg R.L."/>
            <person name="Brenner S."/>
        </authorList>
    </citation>
    <scope>NUCLEOTIDE SEQUENCE [LARGE SCALE GENOMIC DNA]</scope>
</reference>
<name>A0A4W3IZF8_CALMI</name>
<evidence type="ECO:0000259" key="10">
    <source>
        <dbReference type="PROSITE" id="PS50234"/>
    </source>
</evidence>